<dbReference type="KEGG" id="ccu:Ccur_01610"/>
<dbReference type="CDD" id="cd00077">
    <property type="entry name" value="HDc"/>
    <property type="match status" value="1"/>
</dbReference>
<name>C7MLT6_CRYCD</name>
<keyword evidence="2" id="KW-0378">Hydrolase</keyword>
<dbReference type="Gene3D" id="1.10.3210.10">
    <property type="entry name" value="Hypothetical protein af1432"/>
    <property type="match status" value="1"/>
</dbReference>
<evidence type="ECO:0000313" key="3">
    <source>
        <dbReference type="Proteomes" id="UP000000954"/>
    </source>
</evidence>
<evidence type="ECO:0000313" key="2">
    <source>
        <dbReference type="EMBL" id="ACU93892.1"/>
    </source>
</evidence>
<dbReference type="STRING" id="469378.Ccur_01610"/>
<dbReference type="Proteomes" id="UP000000954">
    <property type="component" value="Chromosome"/>
</dbReference>
<dbReference type="InterPro" id="IPR003607">
    <property type="entry name" value="HD/PDEase_dom"/>
</dbReference>
<evidence type="ECO:0000259" key="1">
    <source>
        <dbReference type="Pfam" id="PF01966"/>
    </source>
</evidence>
<dbReference type="OrthoDB" id="9803619at2"/>
<reference evidence="2 3" key="1">
    <citation type="journal article" date="2009" name="Stand. Genomic Sci.">
        <title>Complete genome sequence of Cryptobacterium curtum type strain (12-3).</title>
        <authorList>
            <person name="Mavrommatis K."/>
            <person name="Pukall R."/>
            <person name="Rohde C."/>
            <person name="Chen F."/>
            <person name="Sims D."/>
            <person name="Brettin T."/>
            <person name="Kuske C."/>
            <person name="Detter J.C."/>
            <person name="Han C."/>
            <person name="Lapidus A."/>
            <person name="Copeland A."/>
            <person name="Glavina Del Rio T."/>
            <person name="Nolan M."/>
            <person name="Lucas S."/>
            <person name="Tice H."/>
            <person name="Cheng J.F."/>
            <person name="Bruce D."/>
            <person name="Goodwin L."/>
            <person name="Pitluck S."/>
            <person name="Ovchinnikova G."/>
            <person name="Pati A."/>
            <person name="Ivanova N."/>
            <person name="Chen A."/>
            <person name="Palaniappan K."/>
            <person name="Chain P."/>
            <person name="D'haeseleer P."/>
            <person name="Goker M."/>
            <person name="Bristow J."/>
            <person name="Eisen J.A."/>
            <person name="Markowitz V."/>
            <person name="Hugenholtz P."/>
            <person name="Rohde M."/>
            <person name="Klenk H.P."/>
            <person name="Kyrpides N.C."/>
        </authorList>
    </citation>
    <scope>NUCLEOTIDE SEQUENCE [LARGE SCALE GENOMIC DNA]</scope>
    <source>
        <strain evidence="3">ATCC 700683 / DSM 15641 / 12-3</strain>
    </source>
</reference>
<feature type="domain" description="HD" evidence="1">
    <location>
        <begin position="95"/>
        <end position="234"/>
    </location>
</feature>
<dbReference type="AlphaFoldDB" id="C7MLT6"/>
<keyword evidence="3" id="KW-1185">Reference proteome</keyword>
<proteinExistence type="predicted"/>
<dbReference type="EMBL" id="CP001682">
    <property type="protein sequence ID" value="ACU93892.1"/>
    <property type="molecule type" value="Genomic_DNA"/>
</dbReference>
<dbReference type="GO" id="GO:0016787">
    <property type="term" value="F:hydrolase activity"/>
    <property type="evidence" value="ECO:0007669"/>
    <property type="project" value="UniProtKB-KW"/>
</dbReference>
<sequence length="408" mass="46637">MVAENPLFSFTKEEAAFLREGQAEAQKALSPVATRDSEAIYERPDTVDDDDALLRPAFTRDVDRILNNAFYNRCMDKTQVFPFYRNDDLTRRSFHLQLVAHISRKISSALRLNGALTEAIALGHDMGHTPFGHGGERVLSDLYHARTGRYFNHNVHSVRLLRTIAGRNLSLQTLNGILCHCGEKAFARYEPAACDTFAELDTLMEKCSTEAGASQTLRPSTLEGCVVRICDMLAYLGKDRQDALTVKVFSDDDYPLFNSVIGTTNREIIHNVSVNLIKNSMGHNYLSLDDEVFSSLVEAKERNAREIYASPAAHERLDQLIAPMMKRLYEQCIDDLKAGREESPIFRHHLNAWMMRNRDDYRNEETDDDKVVDYLASMTDEYFIALYNYLYPREAVSEEDLYIPYFSH</sequence>
<dbReference type="HOGENOM" id="CLU_028163_1_1_11"/>
<dbReference type="eggNOG" id="COG0232">
    <property type="taxonomic scope" value="Bacteria"/>
</dbReference>
<organism evidence="2 3">
    <name type="scientific">Cryptobacterium curtum (strain ATCC 700683 / DSM 15641 / CCUG 43107 / 12-3)</name>
    <dbReference type="NCBI Taxonomy" id="469378"/>
    <lineage>
        <taxon>Bacteria</taxon>
        <taxon>Bacillati</taxon>
        <taxon>Actinomycetota</taxon>
        <taxon>Coriobacteriia</taxon>
        <taxon>Eggerthellales</taxon>
        <taxon>Eggerthellaceae</taxon>
        <taxon>Cryptobacterium</taxon>
    </lineage>
</organism>
<protein>
    <submittedName>
        <fullName evidence="2">dGTP triphosphohydrolase</fullName>
    </submittedName>
</protein>
<dbReference type="RefSeq" id="WP_012802581.1">
    <property type="nucleotide sequence ID" value="NC_013170.1"/>
</dbReference>
<gene>
    <name evidence="2" type="ordered locus">Ccur_01610</name>
</gene>
<dbReference type="SUPFAM" id="SSF109604">
    <property type="entry name" value="HD-domain/PDEase-like"/>
    <property type="match status" value="1"/>
</dbReference>
<dbReference type="Pfam" id="PF01966">
    <property type="entry name" value="HD"/>
    <property type="match status" value="1"/>
</dbReference>
<dbReference type="InterPro" id="IPR006674">
    <property type="entry name" value="HD_domain"/>
</dbReference>
<accession>C7MLT6</accession>